<keyword evidence="10" id="KW-0418">Kinase</keyword>
<keyword evidence="6" id="KW-0963">Cytoplasm</keyword>
<keyword evidence="5" id="KW-1003">Cell membrane</keyword>
<evidence type="ECO:0000256" key="11">
    <source>
        <dbReference type="ARBA" id="ARBA00022840"/>
    </source>
</evidence>
<dbReference type="Pfam" id="PF19274">
    <property type="entry name" value="PI4K_N"/>
    <property type="match status" value="2"/>
</dbReference>
<evidence type="ECO:0000259" key="19">
    <source>
        <dbReference type="PROSITE" id="PS51545"/>
    </source>
</evidence>
<dbReference type="EC" id="2.7.1.67" evidence="4"/>
<evidence type="ECO:0000256" key="16">
    <source>
        <dbReference type="ARBA" id="ARBA00067500"/>
    </source>
</evidence>
<dbReference type="PROSITE" id="PS00916">
    <property type="entry name" value="PI3_4_KINASE_2"/>
    <property type="match status" value="1"/>
</dbReference>
<dbReference type="GO" id="GO:0005524">
    <property type="term" value="F:ATP binding"/>
    <property type="evidence" value="ECO:0007669"/>
    <property type="project" value="UniProtKB-KW"/>
</dbReference>
<dbReference type="STRING" id="7238.B4I9X5"/>
<evidence type="ECO:0000256" key="5">
    <source>
        <dbReference type="ARBA" id="ARBA00022475"/>
    </source>
</evidence>
<dbReference type="InterPro" id="IPR036940">
    <property type="entry name" value="PI3/4_kinase_cat_sf"/>
</dbReference>
<dbReference type="FunFam" id="3.30.1010.10:FF:000009">
    <property type="entry name" value="Phosphatidylinositol 4-kinase, catalytic, alpha"/>
    <property type="match status" value="1"/>
</dbReference>
<dbReference type="InterPro" id="IPR015433">
    <property type="entry name" value="PI3/4_kinase"/>
</dbReference>
<dbReference type="PhylomeDB" id="B4I9X5"/>
<evidence type="ECO:0000256" key="1">
    <source>
        <dbReference type="ARBA" id="ARBA00004236"/>
    </source>
</evidence>
<dbReference type="EMBL" id="CH480825">
    <property type="protein sequence ID" value="EDW44006.1"/>
    <property type="molecule type" value="Genomic_DNA"/>
</dbReference>
<dbReference type="PANTHER" id="PTHR10048">
    <property type="entry name" value="PHOSPHATIDYLINOSITOL KINASE"/>
    <property type="match status" value="1"/>
</dbReference>
<feature type="compositionally biased region" description="Low complexity" evidence="17">
    <location>
        <begin position="190"/>
        <end position="206"/>
    </location>
</feature>
<evidence type="ECO:0000256" key="2">
    <source>
        <dbReference type="ARBA" id="ARBA00004496"/>
    </source>
</evidence>
<dbReference type="SUPFAM" id="SSF56112">
    <property type="entry name" value="Protein kinase-like (PK-like)"/>
    <property type="match status" value="1"/>
</dbReference>
<gene>
    <name evidence="20" type="primary">Dsec\GM19234</name>
    <name evidence="20" type="ORF">Dsec_GM19234</name>
</gene>
<dbReference type="InterPro" id="IPR001263">
    <property type="entry name" value="PI3K_accessory_dom"/>
</dbReference>
<protein>
    <recommendedName>
        <fullName evidence="16">Phosphatidylinositol 4-kinase alpha</fullName>
        <ecNumber evidence="4">2.7.1.67</ecNumber>
    </recommendedName>
</protein>
<dbReference type="FunFam" id="1.25.40.70:FF:000002">
    <property type="entry name" value="Phosphatidylinositol 4-kinase, catalytic, alpha"/>
    <property type="match status" value="1"/>
</dbReference>
<dbReference type="CDD" id="cd00871">
    <property type="entry name" value="PI4Ka"/>
    <property type="match status" value="1"/>
</dbReference>
<evidence type="ECO:0000256" key="6">
    <source>
        <dbReference type="ARBA" id="ARBA00022490"/>
    </source>
</evidence>
<dbReference type="InterPro" id="IPR016024">
    <property type="entry name" value="ARM-type_fold"/>
</dbReference>
<evidence type="ECO:0000256" key="17">
    <source>
        <dbReference type="SAM" id="MobiDB-lite"/>
    </source>
</evidence>
<keyword evidence="9" id="KW-0547">Nucleotide-binding</keyword>
<dbReference type="FunFam" id="1.10.1070.11:FF:000005">
    <property type="entry name" value="Phosphatidylinositol 4-kinase, catalytic, alpha"/>
    <property type="match status" value="1"/>
</dbReference>
<evidence type="ECO:0000256" key="3">
    <source>
        <dbReference type="ARBA" id="ARBA00006209"/>
    </source>
</evidence>
<dbReference type="InterPro" id="IPR045495">
    <property type="entry name" value="PI4K_N"/>
</dbReference>
<dbReference type="PANTHER" id="PTHR10048:SF15">
    <property type="entry name" value="PHOSPHATIDYLINOSITOL 4-KINASE ALPHA"/>
    <property type="match status" value="1"/>
</dbReference>
<dbReference type="PROSITE" id="PS51545">
    <property type="entry name" value="PIK_HELICAL"/>
    <property type="match status" value="1"/>
</dbReference>
<reference evidence="20 21" key="1">
    <citation type="journal article" date="2007" name="Nature">
        <title>Evolution of genes and genomes on the Drosophila phylogeny.</title>
        <authorList>
            <consortium name="Drosophila 12 Genomes Consortium"/>
            <person name="Clark A.G."/>
            <person name="Eisen M.B."/>
            <person name="Smith D.R."/>
            <person name="Bergman C.M."/>
            <person name="Oliver B."/>
            <person name="Markow T.A."/>
            <person name="Kaufman T.C."/>
            <person name="Kellis M."/>
            <person name="Gelbart W."/>
            <person name="Iyer V.N."/>
            <person name="Pollard D.A."/>
            <person name="Sackton T.B."/>
            <person name="Larracuente A.M."/>
            <person name="Singh N.D."/>
            <person name="Abad J.P."/>
            <person name="Abt D.N."/>
            <person name="Adryan B."/>
            <person name="Aguade M."/>
            <person name="Akashi H."/>
            <person name="Anderson W.W."/>
            <person name="Aquadro C.F."/>
            <person name="Ardell D.H."/>
            <person name="Arguello R."/>
            <person name="Artieri C.G."/>
            <person name="Barbash D.A."/>
            <person name="Barker D."/>
            <person name="Barsanti P."/>
            <person name="Batterham P."/>
            <person name="Batzoglou S."/>
            <person name="Begun D."/>
            <person name="Bhutkar A."/>
            <person name="Blanco E."/>
            <person name="Bosak S.A."/>
            <person name="Bradley R.K."/>
            <person name="Brand A.D."/>
            <person name="Brent M.R."/>
            <person name="Brooks A.N."/>
            <person name="Brown R.H."/>
            <person name="Butlin R.K."/>
            <person name="Caggese C."/>
            <person name="Calvi B.R."/>
            <person name="Bernardo de Carvalho A."/>
            <person name="Caspi A."/>
            <person name="Castrezana S."/>
            <person name="Celniker S.E."/>
            <person name="Chang J.L."/>
            <person name="Chapple C."/>
            <person name="Chatterji S."/>
            <person name="Chinwalla A."/>
            <person name="Civetta A."/>
            <person name="Clifton S.W."/>
            <person name="Comeron J.M."/>
            <person name="Costello J.C."/>
            <person name="Coyne J.A."/>
            <person name="Daub J."/>
            <person name="David R.G."/>
            <person name="Delcher A.L."/>
            <person name="Delehaunty K."/>
            <person name="Do C.B."/>
            <person name="Ebling H."/>
            <person name="Edwards K."/>
            <person name="Eickbush T."/>
            <person name="Evans J.D."/>
            <person name="Filipski A."/>
            <person name="Findeiss S."/>
            <person name="Freyhult E."/>
            <person name="Fulton L."/>
            <person name="Fulton R."/>
            <person name="Garcia A.C."/>
            <person name="Gardiner A."/>
            <person name="Garfield D.A."/>
            <person name="Garvin B.E."/>
            <person name="Gibson G."/>
            <person name="Gilbert D."/>
            <person name="Gnerre S."/>
            <person name="Godfrey J."/>
            <person name="Good R."/>
            <person name="Gotea V."/>
            <person name="Gravely B."/>
            <person name="Greenberg A.J."/>
            <person name="Griffiths-Jones S."/>
            <person name="Gross S."/>
            <person name="Guigo R."/>
            <person name="Gustafson E.A."/>
            <person name="Haerty W."/>
            <person name="Hahn M.W."/>
            <person name="Halligan D.L."/>
            <person name="Halpern A.L."/>
            <person name="Halter G.M."/>
            <person name="Han M.V."/>
            <person name="Heger A."/>
            <person name="Hillier L."/>
            <person name="Hinrichs A.S."/>
            <person name="Holmes I."/>
            <person name="Hoskins R.A."/>
            <person name="Hubisz M.J."/>
            <person name="Hultmark D."/>
            <person name="Huntley M.A."/>
            <person name="Jaffe D.B."/>
            <person name="Jagadeeshan S."/>
            <person name="Jeck W.R."/>
            <person name="Johnson J."/>
            <person name="Jones C.D."/>
            <person name="Jordan W.C."/>
            <person name="Karpen G.H."/>
            <person name="Kataoka E."/>
            <person name="Keightley P.D."/>
            <person name="Kheradpour P."/>
            <person name="Kirkness E.F."/>
            <person name="Koerich L.B."/>
            <person name="Kristiansen K."/>
            <person name="Kudrna D."/>
            <person name="Kulathinal R.J."/>
            <person name="Kumar S."/>
            <person name="Kwok R."/>
            <person name="Lander E."/>
            <person name="Langley C.H."/>
            <person name="Lapoint R."/>
            <person name="Lazzaro B.P."/>
            <person name="Lee S.J."/>
            <person name="Levesque L."/>
            <person name="Li R."/>
            <person name="Lin C.F."/>
            <person name="Lin M.F."/>
            <person name="Lindblad-Toh K."/>
            <person name="Llopart A."/>
            <person name="Long M."/>
            <person name="Low L."/>
            <person name="Lozovsky E."/>
            <person name="Lu J."/>
            <person name="Luo M."/>
            <person name="Machado C.A."/>
            <person name="Makalowski W."/>
            <person name="Marzo M."/>
            <person name="Matsuda M."/>
            <person name="Matzkin L."/>
            <person name="McAllister B."/>
            <person name="McBride C.S."/>
            <person name="McKernan B."/>
            <person name="McKernan K."/>
            <person name="Mendez-Lago M."/>
            <person name="Minx P."/>
            <person name="Mollenhauer M.U."/>
            <person name="Montooth K."/>
            <person name="Mount S.M."/>
            <person name="Mu X."/>
            <person name="Myers E."/>
            <person name="Negre B."/>
            <person name="Newfeld S."/>
            <person name="Nielsen R."/>
            <person name="Noor M.A."/>
            <person name="O'Grady P."/>
            <person name="Pachter L."/>
            <person name="Papaceit M."/>
            <person name="Parisi M.J."/>
            <person name="Parisi M."/>
            <person name="Parts L."/>
            <person name="Pedersen J.S."/>
            <person name="Pesole G."/>
            <person name="Phillippy A.M."/>
            <person name="Ponting C.P."/>
            <person name="Pop M."/>
            <person name="Porcelli D."/>
            <person name="Powell J.R."/>
            <person name="Prohaska S."/>
            <person name="Pruitt K."/>
            <person name="Puig M."/>
            <person name="Quesneville H."/>
            <person name="Ram K.R."/>
            <person name="Rand D."/>
            <person name="Rasmussen M.D."/>
            <person name="Reed L.K."/>
            <person name="Reenan R."/>
            <person name="Reily A."/>
            <person name="Remington K.A."/>
            <person name="Rieger T.T."/>
            <person name="Ritchie M.G."/>
            <person name="Robin C."/>
            <person name="Rogers Y.H."/>
            <person name="Rohde C."/>
            <person name="Rozas J."/>
            <person name="Rubenfield M.J."/>
            <person name="Ruiz A."/>
            <person name="Russo S."/>
            <person name="Salzberg S.L."/>
            <person name="Sanchez-Gracia A."/>
            <person name="Saranga D.J."/>
            <person name="Sato H."/>
            <person name="Schaeffer S.W."/>
            <person name="Schatz M.C."/>
            <person name="Schlenke T."/>
            <person name="Schwartz R."/>
            <person name="Segarra C."/>
            <person name="Singh R.S."/>
            <person name="Sirot L."/>
            <person name="Sirota M."/>
            <person name="Sisneros N.B."/>
            <person name="Smith C.D."/>
            <person name="Smith T.F."/>
            <person name="Spieth J."/>
            <person name="Stage D.E."/>
            <person name="Stark A."/>
            <person name="Stephan W."/>
            <person name="Strausberg R.L."/>
            <person name="Strempel S."/>
            <person name="Sturgill D."/>
            <person name="Sutton G."/>
            <person name="Sutton G.G."/>
            <person name="Tao W."/>
            <person name="Teichmann S."/>
            <person name="Tobari Y.N."/>
            <person name="Tomimura Y."/>
            <person name="Tsolas J.M."/>
            <person name="Valente V.L."/>
            <person name="Venter E."/>
            <person name="Venter J.C."/>
            <person name="Vicario S."/>
            <person name="Vieira F.G."/>
            <person name="Vilella A.J."/>
            <person name="Villasante A."/>
            <person name="Walenz B."/>
            <person name="Wang J."/>
            <person name="Wasserman M."/>
            <person name="Watts T."/>
            <person name="Wilson D."/>
            <person name="Wilson R.K."/>
            <person name="Wing R.A."/>
            <person name="Wolfner M.F."/>
            <person name="Wong A."/>
            <person name="Wong G.K."/>
            <person name="Wu C.I."/>
            <person name="Wu G."/>
            <person name="Yamamoto D."/>
            <person name="Yang H.P."/>
            <person name="Yang S.P."/>
            <person name="Yorke J.A."/>
            <person name="Yoshida K."/>
            <person name="Zdobnov E."/>
            <person name="Zhang P."/>
            <person name="Zhang Y."/>
            <person name="Zimin A.V."/>
            <person name="Baldwin J."/>
            <person name="Abdouelleil A."/>
            <person name="Abdulkadir J."/>
            <person name="Abebe A."/>
            <person name="Abera B."/>
            <person name="Abreu J."/>
            <person name="Acer S.C."/>
            <person name="Aftuck L."/>
            <person name="Alexander A."/>
            <person name="An P."/>
            <person name="Anderson E."/>
            <person name="Anderson S."/>
            <person name="Arachi H."/>
            <person name="Azer M."/>
            <person name="Bachantsang P."/>
            <person name="Barry A."/>
            <person name="Bayul T."/>
            <person name="Berlin A."/>
            <person name="Bessette D."/>
            <person name="Bloom T."/>
            <person name="Blye J."/>
            <person name="Boguslavskiy L."/>
            <person name="Bonnet C."/>
            <person name="Boukhgalter B."/>
            <person name="Bourzgui I."/>
            <person name="Brown A."/>
            <person name="Cahill P."/>
            <person name="Channer S."/>
            <person name="Cheshatsang Y."/>
            <person name="Chuda L."/>
            <person name="Citroen M."/>
            <person name="Collymore A."/>
            <person name="Cooke P."/>
            <person name="Costello M."/>
            <person name="D'Aco K."/>
            <person name="Daza R."/>
            <person name="De Haan G."/>
            <person name="DeGray S."/>
            <person name="DeMaso C."/>
            <person name="Dhargay N."/>
            <person name="Dooley K."/>
            <person name="Dooley E."/>
            <person name="Doricent M."/>
            <person name="Dorje P."/>
            <person name="Dorjee K."/>
            <person name="Dupes A."/>
            <person name="Elong R."/>
            <person name="Falk J."/>
            <person name="Farina A."/>
            <person name="Faro S."/>
            <person name="Ferguson D."/>
            <person name="Fisher S."/>
            <person name="Foley C.D."/>
            <person name="Franke A."/>
            <person name="Friedrich D."/>
            <person name="Gadbois L."/>
            <person name="Gearin G."/>
            <person name="Gearin C.R."/>
            <person name="Giannoukos G."/>
            <person name="Goode T."/>
            <person name="Graham J."/>
            <person name="Grandbois E."/>
            <person name="Grewal S."/>
            <person name="Gyaltsen K."/>
            <person name="Hafez N."/>
            <person name="Hagos B."/>
            <person name="Hall J."/>
            <person name="Henson C."/>
            <person name="Hollinger A."/>
            <person name="Honan T."/>
            <person name="Huard M.D."/>
            <person name="Hughes L."/>
            <person name="Hurhula B."/>
            <person name="Husby M.E."/>
            <person name="Kamat A."/>
            <person name="Kanga B."/>
            <person name="Kashin S."/>
            <person name="Khazanovich D."/>
            <person name="Kisner P."/>
            <person name="Lance K."/>
            <person name="Lara M."/>
            <person name="Lee W."/>
            <person name="Lennon N."/>
            <person name="Letendre F."/>
            <person name="LeVine R."/>
            <person name="Lipovsky A."/>
            <person name="Liu X."/>
            <person name="Liu J."/>
            <person name="Liu S."/>
            <person name="Lokyitsang T."/>
            <person name="Lokyitsang Y."/>
            <person name="Lubonja R."/>
            <person name="Lui A."/>
            <person name="MacDonald P."/>
            <person name="Magnisalis V."/>
            <person name="Maru K."/>
            <person name="Matthews C."/>
            <person name="McCusker W."/>
            <person name="McDonough S."/>
            <person name="Mehta T."/>
            <person name="Meldrim J."/>
            <person name="Meneus L."/>
            <person name="Mihai O."/>
            <person name="Mihalev A."/>
            <person name="Mihova T."/>
            <person name="Mittelman R."/>
            <person name="Mlenga V."/>
            <person name="Montmayeur A."/>
            <person name="Mulrain L."/>
            <person name="Navidi A."/>
            <person name="Naylor J."/>
            <person name="Negash T."/>
            <person name="Nguyen T."/>
            <person name="Nguyen N."/>
            <person name="Nicol R."/>
            <person name="Norbu C."/>
            <person name="Norbu N."/>
            <person name="Novod N."/>
            <person name="O'Neill B."/>
            <person name="Osman S."/>
            <person name="Markiewicz E."/>
            <person name="Oyono O.L."/>
            <person name="Patti C."/>
            <person name="Phunkhang P."/>
            <person name="Pierre F."/>
            <person name="Priest M."/>
            <person name="Raghuraman S."/>
            <person name="Rege F."/>
            <person name="Reyes R."/>
            <person name="Rise C."/>
            <person name="Rogov P."/>
            <person name="Ross K."/>
            <person name="Ryan E."/>
            <person name="Settipalli S."/>
            <person name="Shea T."/>
            <person name="Sherpa N."/>
            <person name="Shi L."/>
            <person name="Shih D."/>
            <person name="Sparrow T."/>
            <person name="Spaulding J."/>
            <person name="Stalker J."/>
            <person name="Stange-Thomann N."/>
            <person name="Stavropoulos S."/>
            <person name="Stone C."/>
            <person name="Strader C."/>
            <person name="Tesfaye S."/>
            <person name="Thomson T."/>
            <person name="Thoulutsang Y."/>
            <person name="Thoulutsang D."/>
            <person name="Topham K."/>
            <person name="Topping I."/>
            <person name="Tsamla T."/>
            <person name="Vassiliev H."/>
            <person name="Vo A."/>
            <person name="Wangchuk T."/>
            <person name="Wangdi T."/>
            <person name="Weiand M."/>
            <person name="Wilkinson J."/>
            <person name="Wilson A."/>
            <person name="Yadav S."/>
            <person name="Young G."/>
            <person name="Yu Q."/>
            <person name="Zembek L."/>
            <person name="Zhong D."/>
            <person name="Zimmer A."/>
            <person name="Zwirko Z."/>
            <person name="Jaffe D.B."/>
            <person name="Alvarez P."/>
            <person name="Brockman W."/>
            <person name="Butler J."/>
            <person name="Chin C."/>
            <person name="Gnerre S."/>
            <person name="Grabherr M."/>
            <person name="Kleber M."/>
            <person name="Mauceli E."/>
            <person name="MacCallum I."/>
        </authorList>
    </citation>
    <scope>NUCLEOTIDE SEQUENCE [LARGE SCALE GENOMIC DNA]</scope>
    <source>
        <strain evidence="21">Rob3c / Tucson 14021-0248.25</strain>
    </source>
</reference>
<dbReference type="GO" id="GO:0005886">
    <property type="term" value="C:plasma membrane"/>
    <property type="evidence" value="ECO:0007669"/>
    <property type="project" value="UniProtKB-SubCell"/>
</dbReference>
<keyword evidence="12" id="KW-0443">Lipid metabolism</keyword>
<evidence type="ECO:0000256" key="4">
    <source>
        <dbReference type="ARBA" id="ARBA00012169"/>
    </source>
</evidence>
<dbReference type="GO" id="GO:0046854">
    <property type="term" value="P:phosphatidylinositol phosphate biosynthetic process"/>
    <property type="evidence" value="ECO:0007669"/>
    <property type="project" value="InterPro"/>
</dbReference>
<keyword evidence="13" id="KW-0472">Membrane</keyword>
<dbReference type="InterPro" id="IPR000403">
    <property type="entry name" value="PI3/4_kinase_cat_dom"/>
</dbReference>
<organism evidence="21">
    <name type="scientific">Drosophila sechellia</name>
    <name type="common">Fruit fly</name>
    <dbReference type="NCBI Taxonomy" id="7238"/>
    <lineage>
        <taxon>Eukaryota</taxon>
        <taxon>Metazoa</taxon>
        <taxon>Ecdysozoa</taxon>
        <taxon>Arthropoda</taxon>
        <taxon>Hexapoda</taxon>
        <taxon>Insecta</taxon>
        <taxon>Pterygota</taxon>
        <taxon>Neoptera</taxon>
        <taxon>Endopterygota</taxon>
        <taxon>Diptera</taxon>
        <taxon>Brachycera</taxon>
        <taxon>Muscomorpha</taxon>
        <taxon>Ephydroidea</taxon>
        <taxon>Drosophilidae</taxon>
        <taxon>Drosophila</taxon>
        <taxon>Sophophora</taxon>
    </lineage>
</organism>
<keyword evidence="7" id="KW-0597">Phosphoprotein</keyword>
<dbReference type="Gene3D" id="3.30.1010.10">
    <property type="entry name" value="Phosphatidylinositol 3-kinase Catalytic Subunit, Chain A, domain 4"/>
    <property type="match status" value="1"/>
</dbReference>
<dbReference type="Pfam" id="PF00454">
    <property type="entry name" value="PI3_PI4_kinase"/>
    <property type="match status" value="1"/>
</dbReference>
<evidence type="ECO:0000256" key="10">
    <source>
        <dbReference type="ARBA" id="ARBA00022777"/>
    </source>
</evidence>
<dbReference type="PROSITE" id="PS50290">
    <property type="entry name" value="PI3_4_KINASE_3"/>
    <property type="match status" value="1"/>
</dbReference>
<evidence type="ECO:0000256" key="15">
    <source>
        <dbReference type="ARBA" id="ARBA00062776"/>
    </source>
</evidence>
<dbReference type="HOGENOM" id="CLU_000893_2_0_1"/>
<dbReference type="Pfam" id="PF00613">
    <property type="entry name" value="PI3Ka"/>
    <property type="match status" value="1"/>
</dbReference>
<dbReference type="GO" id="GO:0048015">
    <property type="term" value="P:phosphatidylinositol-mediated signaling"/>
    <property type="evidence" value="ECO:0007669"/>
    <property type="project" value="TreeGrafter"/>
</dbReference>
<evidence type="ECO:0000259" key="18">
    <source>
        <dbReference type="PROSITE" id="PS50290"/>
    </source>
</evidence>
<dbReference type="OMA" id="MSQRDEN"/>
<feature type="compositionally biased region" description="Polar residues" evidence="17">
    <location>
        <begin position="224"/>
        <end position="235"/>
    </location>
</feature>
<dbReference type="PROSITE" id="PS00915">
    <property type="entry name" value="PI3_4_KINASE_1"/>
    <property type="match status" value="1"/>
</dbReference>
<evidence type="ECO:0000256" key="7">
    <source>
        <dbReference type="ARBA" id="ARBA00022553"/>
    </source>
</evidence>
<accession>B4I9X5</accession>
<evidence type="ECO:0000256" key="14">
    <source>
        <dbReference type="ARBA" id="ARBA00056014"/>
    </source>
</evidence>
<dbReference type="SMART" id="SM00146">
    <property type="entry name" value="PI3Kc"/>
    <property type="match status" value="1"/>
</dbReference>
<name>B4I9X5_DROSE</name>
<comment type="similarity">
    <text evidence="3">Belongs to the PI3/PI4-kinase family. Type III PI4K subfamily.</text>
</comment>
<evidence type="ECO:0000313" key="20">
    <source>
        <dbReference type="EMBL" id="EDW44006.1"/>
    </source>
</evidence>
<dbReference type="InterPro" id="IPR018936">
    <property type="entry name" value="PI3/4_kinase_CS"/>
</dbReference>
<feature type="domain" description="PI3K/PI4K catalytic" evidence="18">
    <location>
        <begin position="1832"/>
        <end position="2097"/>
    </location>
</feature>
<dbReference type="GO" id="GO:0005737">
    <property type="term" value="C:cytoplasm"/>
    <property type="evidence" value="ECO:0007669"/>
    <property type="project" value="UniProtKB-SubCell"/>
</dbReference>
<keyword evidence="8" id="KW-0808">Transferase</keyword>
<dbReference type="CDD" id="cd05167">
    <property type="entry name" value="PI4Kc_III_alpha"/>
    <property type="match status" value="1"/>
</dbReference>
<comment type="function">
    <text evidence="14">Acts on phosphatidylinositol (PtdIns) in the first committed step in the production of the second messenger inositol-1,4,5,-trisphosphate.</text>
</comment>
<comment type="subcellular location">
    <subcellularLocation>
        <location evidence="1">Cell membrane</location>
    </subcellularLocation>
    <subcellularLocation>
        <location evidence="2">Cytoplasm</location>
    </subcellularLocation>
</comment>
<evidence type="ECO:0000256" key="13">
    <source>
        <dbReference type="ARBA" id="ARBA00023136"/>
    </source>
</evidence>
<dbReference type="SMART" id="SM00145">
    <property type="entry name" value="PI3Ka"/>
    <property type="match status" value="1"/>
</dbReference>
<dbReference type="InterPro" id="IPR011009">
    <property type="entry name" value="Kinase-like_dom_sf"/>
</dbReference>
<dbReference type="SMR" id="B4I9X5"/>
<dbReference type="Proteomes" id="UP000001292">
    <property type="component" value="Unassembled WGS sequence"/>
</dbReference>
<keyword evidence="21" id="KW-1185">Reference proteome</keyword>
<feature type="region of interest" description="Disordered" evidence="17">
    <location>
        <begin position="222"/>
        <end position="249"/>
    </location>
</feature>
<dbReference type="Gene3D" id="1.10.1070.11">
    <property type="entry name" value="Phosphatidylinositol 3-/4-kinase, catalytic domain"/>
    <property type="match status" value="1"/>
</dbReference>
<evidence type="ECO:0000256" key="12">
    <source>
        <dbReference type="ARBA" id="ARBA00023098"/>
    </source>
</evidence>
<proteinExistence type="inferred from homology"/>
<keyword evidence="11" id="KW-0067">ATP-binding</keyword>
<dbReference type="Gene3D" id="1.25.40.70">
    <property type="entry name" value="Phosphatidylinositol 3-kinase, accessory domain (PIK)"/>
    <property type="match status" value="1"/>
</dbReference>
<comment type="subunit">
    <text evidence="15">Component of a phosphatidylinositol 4-kinase (PI4K) complex, composed of PI4KA, EFR3 (EFR3A or EFR3B), TTC7 (TTC7A or TTC7B) and HYCC (HYCC1 or HYCC2). Interacts with TMEM150A; regulating recruitment to the plasma membrane. Interacts with TTC7A.</text>
</comment>
<sequence length="2113" mass="237341">MTMTASDKYTYQRTVLCLARVLAGIQPTPWDKVQTLFRYCPQENAAGVFCLDTRAQDAVIALGIYFLEGGCQHEGQIVPYLLRLAKCLPKAVWIDDARSNKVEPAKCPDFARGDHPEPVGTLSALANIVKSSRDSSSALAAHHPVQGTVPLLFGLARSMGRYASNDPPLLCRIFPPELLPIQKGGGRDGTGSSSSASGTCGGSFSSSERLAATHHFRPIIPRSMSGSLAQAQNASYDDGRQRYAGGKPSKPSLHSYFSVPYDPRTHFFTRYGSSFNQFPNMRVCESPTKGGPRPLYRVPPFPIQHLQTIFAVSKKLLTKDTLEHLDEQASDIFSLHQIKGYCYKSFSETLNLVLVTLLRELLQHQVDLPTPFTKDVQEFVKRLFLNGQTELQNKQQDQERERREENGISVVNKYKVNVMANAACVDLLVWAIRDETEADKLCGRLSQKLNLELSHKIVMDHMPLLMVCLEGLGKLAHKFPNIAGTSISYLRDFLVAPSPILGKLHDHAMQSLAQQKKEKELTPFKIAVQHSDSRTAVVIYGDNQKPPGSGTGRSGHAAFESLRDAAIENLSIALRAAHTLDQFCVPALVANVSNRLFTAEKSGSESQGECHKSNLVSLNIIVMLGHVAVALKDTSKTTQNILQFFIQRFCKVPSEQNALIVDQLGCMIISQCETHVFDEIMKMFSRVTVQSASLAYTSDPEHRKQFHHVSDAVVNALGNIAANIQGDAEMLELLGKLLELFVQIGLDGERSYDNTPGAQKASSRAGNLGMLIPVIAVLVRRLPPIKNPRQRLHKLFKDFWAYCVVMGFTNARLWPADWYQGVQQIAAKSPLLISQTAHKSDMRELNYTLAIKSDSVNELRSQILVLLEHSSDNVATAINKLSFAQCTYLLSVYWLEMLRVENADEPSLEPIMSYLCDTALQRDKTGIWQCVKCVADQVFEKFRNVLYAHDEIREKVLESQATLLLVYFNHIHKPIQMVADQYLSFLVDRFPHLLWNRRVLWCMLDILQLLAYSLSLDPNEETPTLRVVSTPYTLQLMDSLPARELRLKDFADRCQGIVNEAMKWAPRSTRSHLQEYPNQIPTPVLAHHSGLALAFDSVVSSSAQHTGTMSKRPSCVNSDTPRFVSVLCLRSKYAGEISGLLSVLSEKDKAGLADRLVSDVWEACAEKSDARHRGALWRATAYLIICSEISRKLLHAVASSQLELFTESAMETAVECWQWVLTARQDLELCFIQEMVSAWQTTFEKRMGLFAWETEVTNPLAAYEGCKLVSKPILITPHLIWLQLLSEMVDTAKYCNRDKVEMFCLLLHRCLPVLKSSKQNRQVSTVGCRFKLLQCGLSLLQGNTIPKSLSRNILRERIYSNALDYFCGPPTCPNQSREQLLEDIMILLKFWQTMRSEKKHLVTSEVGDYDLTNASVSSTQMLAVKNNPETASLISGGGLVNDYTRSMSASGNAVGMGMGVAGGGSSSGWYNTIPHSTSTLSKRSNRSKRLQYQKDSYDKDYMKKRNLILELLAVELEFLITWYNPNSLPDLIVPGEEQITEWRNRPYKPNVWRDYARLAWCYNPALAVFLPQRIKNAEIIDEEVSRLVCSDPIAVCHIPEALKYLCTTKNLLQESPDLVYILSWSPVTPIHALAYFSRQYPSHPLTAQYAVKTLSSYPAESVLPYIPQLVQALRHDTMGYVVEFIKNISRRSQIVAHQLIWNMQTNMYMDEDQQHRDPNLYEALDQLSQSIIASFSGAAKRFYEREFDFFGKITAVSGEIRSFAKGIERKNACLAALSRIKVQGGCYLPSNPEAMVLDIDYSSGTPMQSAAKAPYLARFRVYRCGITELETRAMEVSNNPNSQEDAKMTLGVESWQAAIFKVGDDVRQDMLALQVITIFKNIFQQVGLDLFLFPYRVVATAPGCGVIECVPNAKSRDQLGRQTDSGLSEYFQHQYGDESSKEFQAARANFVKSMAAYSLIGYLLQIKDRHNGNIMIDKDGHIIHIDFGFMFESSPGGNIGFEPDMKLTDEMVMIMGGKMDSPAFKWFCELCVQAFLAVRPYQDAIVSLVSLMLDTGLPCFRGQTINLLKQRFVATKNNKEAAAHMLAVIRNSYQNFRTRTYDMIQYYQNQIPY</sequence>
<dbReference type="InterPro" id="IPR042236">
    <property type="entry name" value="PI3K_accessory_sf"/>
</dbReference>
<feature type="domain" description="PIK helical" evidence="19">
    <location>
        <begin position="1552"/>
        <end position="1727"/>
    </location>
</feature>
<evidence type="ECO:0000256" key="8">
    <source>
        <dbReference type="ARBA" id="ARBA00022679"/>
    </source>
</evidence>
<dbReference type="GO" id="GO:0004430">
    <property type="term" value="F:1-phosphatidylinositol 4-kinase activity"/>
    <property type="evidence" value="ECO:0007669"/>
    <property type="project" value="UniProtKB-EC"/>
</dbReference>
<feature type="region of interest" description="Disordered" evidence="17">
    <location>
        <begin position="182"/>
        <end position="206"/>
    </location>
</feature>
<evidence type="ECO:0000313" key="21">
    <source>
        <dbReference type="Proteomes" id="UP000001292"/>
    </source>
</evidence>
<dbReference type="SUPFAM" id="SSF48371">
    <property type="entry name" value="ARM repeat"/>
    <property type="match status" value="2"/>
</dbReference>
<evidence type="ECO:0000256" key="9">
    <source>
        <dbReference type="ARBA" id="ARBA00022741"/>
    </source>
</evidence>